<sequence>MKVNHDTKSQNHPPGDEEKIMTRKQKAEKQQEHDHPNKKPKSEDNQNGNATNKPLADIVAEFDNFCKATTQHLSIHQMREILEANNADASGSDDAVIPRCQDMMFYGALRECPVCGGTLEYGGQNYTCKGSYSEWSTCTYNTREPPRLEEPIKFPDFVQEIAISDLLRKHQDPKRRPKREMKPTDRPFTGMVISLSGRLSRTHQYWKSKIEKHGGKVANHIIGVKCLVVSPSERDRGGSSKVTEALERGIPVVREAWLSDSIEKQEPLPLDAYDVVSDLAVDGKGIPWAMQDPSQEALESLNTEIKMYGKRGVHKDSKLDKEGGVIFEKDGILYNCVFSVCDRGRKVNEFCVMQLIMVPDNRLHLYFKRGNIGADPRAEERVEERENVDDTIKEFAKMFEELTGNEFEPWEREKKIQKKPQKFFPIDMDDGYDVRYGGLGIRQLGSAAAHCKLDPLVANFMKVLCGQEIYRYALMELGLDAPDLPVAMLTDLHIKRCEEVLLEFVEKSSTTKEEAQRAGAIWSDFSQRWFTLLHSTRPFIFRDNQDLADHGASVLETVRDINVASRIIEDMTGATIDDPLFDRYKRLGCSISPLEKESEDYKMILKYVDKTYEPVKVGDISYGASVQNIFQVEVGAGPSYDEIKKLPNKVLLWCGTRSSNLMRHLHKGFLPAVCTLPVSGYMFGRAIVCSDAAAEAARFGYTAVDRPEGFLVLAVASLGNNITEVTAPPEDPNRLEEKKVGVKGLGRKKTDEKEHFVWKDNITVPCGSLVASEQHKDSPLEYNEYAVYDPKQVSIRFLVEVKFEEQDVEYEEVDPAGADAPVQ</sequence>
<reference evidence="2" key="1">
    <citation type="journal article" date="2022" name="Mol. Ecol. Resour.">
        <title>The genomes of chicory, endive, great burdock and yacon provide insights into Asteraceae palaeo-polyploidization history and plant inulin production.</title>
        <authorList>
            <person name="Fan W."/>
            <person name="Wang S."/>
            <person name="Wang H."/>
            <person name="Wang A."/>
            <person name="Jiang F."/>
            <person name="Liu H."/>
            <person name="Zhao H."/>
            <person name="Xu D."/>
            <person name="Zhang Y."/>
        </authorList>
    </citation>
    <scope>NUCLEOTIDE SEQUENCE [LARGE SCALE GENOMIC DNA]</scope>
    <source>
        <strain evidence="2">cv. Niubang</strain>
    </source>
</reference>
<dbReference type="EMBL" id="CM042054">
    <property type="protein sequence ID" value="KAI3706481.1"/>
    <property type="molecule type" value="Genomic_DNA"/>
</dbReference>
<name>A0ACB9AAB5_ARCLA</name>
<comment type="caution">
    <text evidence="1">The sequence shown here is derived from an EMBL/GenBank/DDBJ whole genome shotgun (WGS) entry which is preliminary data.</text>
</comment>
<evidence type="ECO:0000313" key="2">
    <source>
        <dbReference type="Proteomes" id="UP001055879"/>
    </source>
</evidence>
<accession>A0ACB9AAB5</accession>
<protein>
    <submittedName>
        <fullName evidence="1">Uncharacterized protein</fullName>
    </submittedName>
</protein>
<keyword evidence="2" id="KW-1185">Reference proteome</keyword>
<evidence type="ECO:0000313" key="1">
    <source>
        <dbReference type="EMBL" id="KAI3706481.1"/>
    </source>
</evidence>
<organism evidence="1 2">
    <name type="scientific">Arctium lappa</name>
    <name type="common">Greater burdock</name>
    <name type="synonym">Lappa major</name>
    <dbReference type="NCBI Taxonomy" id="4217"/>
    <lineage>
        <taxon>Eukaryota</taxon>
        <taxon>Viridiplantae</taxon>
        <taxon>Streptophyta</taxon>
        <taxon>Embryophyta</taxon>
        <taxon>Tracheophyta</taxon>
        <taxon>Spermatophyta</taxon>
        <taxon>Magnoliopsida</taxon>
        <taxon>eudicotyledons</taxon>
        <taxon>Gunneridae</taxon>
        <taxon>Pentapetalae</taxon>
        <taxon>asterids</taxon>
        <taxon>campanulids</taxon>
        <taxon>Asterales</taxon>
        <taxon>Asteraceae</taxon>
        <taxon>Carduoideae</taxon>
        <taxon>Cardueae</taxon>
        <taxon>Arctiinae</taxon>
        <taxon>Arctium</taxon>
    </lineage>
</organism>
<dbReference type="Proteomes" id="UP001055879">
    <property type="component" value="Linkage Group LG08"/>
</dbReference>
<gene>
    <name evidence="1" type="ORF">L6452_24262</name>
</gene>
<proteinExistence type="predicted"/>
<reference evidence="1 2" key="2">
    <citation type="journal article" date="2022" name="Mol. Ecol. Resour.">
        <title>The genomes of chicory, endive, great burdock and yacon provide insights into Asteraceae paleo-polyploidization history and plant inulin production.</title>
        <authorList>
            <person name="Fan W."/>
            <person name="Wang S."/>
            <person name="Wang H."/>
            <person name="Wang A."/>
            <person name="Jiang F."/>
            <person name="Liu H."/>
            <person name="Zhao H."/>
            <person name="Xu D."/>
            <person name="Zhang Y."/>
        </authorList>
    </citation>
    <scope>NUCLEOTIDE SEQUENCE [LARGE SCALE GENOMIC DNA]</scope>
    <source>
        <strain evidence="2">cv. Niubang</strain>
    </source>
</reference>